<name>A0A7S1AL59_NOCSC</name>
<dbReference type="EMBL" id="HBFQ01043613">
    <property type="protein sequence ID" value="CAD8856524.1"/>
    <property type="molecule type" value="Transcribed_RNA"/>
</dbReference>
<reference evidence="2" key="1">
    <citation type="submission" date="2021-01" db="EMBL/GenBank/DDBJ databases">
        <authorList>
            <person name="Corre E."/>
            <person name="Pelletier E."/>
            <person name="Niang G."/>
            <person name="Scheremetjew M."/>
            <person name="Finn R."/>
            <person name="Kale V."/>
            <person name="Holt S."/>
            <person name="Cochrane G."/>
            <person name="Meng A."/>
            <person name="Brown T."/>
            <person name="Cohen L."/>
        </authorList>
    </citation>
    <scope>NUCLEOTIDE SEQUENCE</scope>
</reference>
<accession>A0A7S1AL59</accession>
<proteinExistence type="predicted"/>
<feature type="region of interest" description="Disordered" evidence="1">
    <location>
        <begin position="308"/>
        <end position="327"/>
    </location>
</feature>
<evidence type="ECO:0000256" key="1">
    <source>
        <dbReference type="SAM" id="MobiDB-lite"/>
    </source>
</evidence>
<organism evidence="2">
    <name type="scientific">Noctiluca scintillans</name>
    <name type="common">Sea sparkle</name>
    <name type="synonym">Red tide dinoflagellate</name>
    <dbReference type="NCBI Taxonomy" id="2966"/>
    <lineage>
        <taxon>Eukaryota</taxon>
        <taxon>Sar</taxon>
        <taxon>Alveolata</taxon>
        <taxon>Dinophyceae</taxon>
        <taxon>Noctilucales</taxon>
        <taxon>Noctilucaceae</taxon>
        <taxon>Noctiluca</taxon>
    </lineage>
</organism>
<feature type="compositionally biased region" description="Basic and acidic residues" evidence="1">
    <location>
        <begin position="313"/>
        <end position="322"/>
    </location>
</feature>
<gene>
    <name evidence="2" type="ORF">NSCI0253_LOCUS30876</name>
</gene>
<protein>
    <submittedName>
        <fullName evidence="2">Uncharacterized protein</fullName>
    </submittedName>
</protein>
<sequence>MAQGPAHRFGSVPRRVRSKPRWWVFLMCDVIQSDIRDLEAKDLDGEPLVLDLGCGDWHTCLVRSLESRSMAKFGKLDATVKALDARLQRQERETEARLFNTDASVRSVEERLDSLIQRDLPTVDQEISSLLGQICSSPFQYVQALNAKQGLPLPTRVEKDGAFSFPDQQRTNVIEELNRRAIAGLEETMKTLTASVGTMKRQLDACDMAVGTLLRRRDPCRWEDQTGRSDETGDLISWSDSRRTHVEEVDEGRTNFRRVEEPFEEIGRAAFRPARHVDGEEMKRASFRPPRLESDEFARREELLISGEESEDEVVRQTEQDGRAISPRVTTLEAGPSEYSSRLDELQTRLRSSGQEVCSVGPVSLVLAQRLKELDAKLAHAGTSRQVAEIFSVEPGLEDEILRANVSIPSLYSASFNSFIGVESLKDTHI</sequence>
<dbReference type="AlphaFoldDB" id="A0A7S1AL59"/>
<evidence type="ECO:0000313" key="2">
    <source>
        <dbReference type="EMBL" id="CAD8856524.1"/>
    </source>
</evidence>